<feature type="transmembrane region" description="Helical" evidence="1">
    <location>
        <begin position="16"/>
        <end position="35"/>
    </location>
</feature>
<keyword evidence="1" id="KW-1133">Transmembrane helix</keyword>
<dbReference type="OrthoDB" id="9824606at2"/>
<name>A0A518I6Y1_9PLAN</name>
<evidence type="ECO:0000256" key="1">
    <source>
        <dbReference type="SAM" id="Phobius"/>
    </source>
</evidence>
<evidence type="ECO:0000313" key="3">
    <source>
        <dbReference type="Proteomes" id="UP000318313"/>
    </source>
</evidence>
<dbReference type="AlphaFoldDB" id="A0A518I6Y1"/>
<keyword evidence="3" id="KW-1185">Reference proteome</keyword>
<dbReference type="RefSeq" id="WP_145306130.1">
    <property type="nucleotide sequence ID" value="NZ_CP037452.1"/>
</dbReference>
<dbReference type="KEGG" id="gfm:Enr17x_08610"/>
<reference evidence="2 3" key="1">
    <citation type="submission" date="2019-03" db="EMBL/GenBank/DDBJ databases">
        <title>Deep-cultivation of Planctomycetes and their phenomic and genomic characterization uncovers novel biology.</title>
        <authorList>
            <person name="Wiegand S."/>
            <person name="Jogler M."/>
            <person name="Boedeker C."/>
            <person name="Pinto D."/>
            <person name="Vollmers J."/>
            <person name="Rivas-Marin E."/>
            <person name="Kohn T."/>
            <person name="Peeters S.H."/>
            <person name="Heuer A."/>
            <person name="Rast P."/>
            <person name="Oberbeckmann S."/>
            <person name="Bunk B."/>
            <person name="Jeske O."/>
            <person name="Meyerdierks A."/>
            <person name="Storesund J.E."/>
            <person name="Kallscheuer N."/>
            <person name="Luecker S."/>
            <person name="Lage O.M."/>
            <person name="Pohl T."/>
            <person name="Merkel B.J."/>
            <person name="Hornburger P."/>
            <person name="Mueller R.-W."/>
            <person name="Bruemmer F."/>
            <person name="Labrenz M."/>
            <person name="Spormann A.M."/>
            <person name="Op den Camp H."/>
            <person name="Overmann J."/>
            <person name="Amann R."/>
            <person name="Jetten M.S.M."/>
            <person name="Mascher T."/>
            <person name="Medema M.H."/>
            <person name="Devos D.P."/>
            <person name="Kaster A.-K."/>
            <person name="Ovreas L."/>
            <person name="Rohde M."/>
            <person name="Galperin M.Y."/>
            <person name="Jogler C."/>
        </authorList>
    </citation>
    <scope>NUCLEOTIDE SEQUENCE [LARGE SCALE GENOMIC DNA]</scope>
    <source>
        <strain evidence="2 3">Enr17</strain>
    </source>
</reference>
<keyword evidence="1" id="KW-0472">Membrane</keyword>
<dbReference type="EMBL" id="CP037452">
    <property type="protein sequence ID" value="QDV48847.1"/>
    <property type="molecule type" value="Genomic_DNA"/>
</dbReference>
<organism evidence="2 3">
    <name type="scientific">Gimesia fumaroli</name>
    <dbReference type="NCBI Taxonomy" id="2527976"/>
    <lineage>
        <taxon>Bacteria</taxon>
        <taxon>Pseudomonadati</taxon>
        <taxon>Planctomycetota</taxon>
        <taxon>Planctomycetia</taxon>
        <taxon>Planctomycetales</taxon>
        <taxon>Planctomycetaceae</taxon>
        <taxon>Gimesia</taxon>
    </lineage>
</organism>
<protein>
    <submittedName>
        <fullName evidence="2">Uncharacterized protein</fullName>
    </submittedName>
</protein>
<dbReference type="Proteomes" id="UP000318313">
    <property type="component" value="Chromosome"/>
</dbReference>
<keyword evidence="1" id="KW-0812">Transmembrane</keyword>
<gene>
    <name evidence="2" type="ORF">Enr17x_08610</name>
</gene>
<evidence type="ECO:0000313" key="2">
    <source>
        <dbReference type="EMBL" id="QDV48847.1"/>
    </source>
</evidence>
<sequence>MSTLEQRLENLERRNSQLQAVICLILILAVLAWFYEVSLRDALASQVTSKDEVAPIVQTRLLQVVDESGKVVWEAGASEQGGDMTIFNQKQQPVYRAEANSDGCTVQLNSPDGYVRALLASRAEDGGISILNDKAKPIVMLYGYKSAGNVMIQGKEKSDQVHLRPKQDEESK</sequence>
<proteinExistence type="predicted"/>
<accession>A0A518I6Y1</accession>